<comment type="caution">
    <text evidence="2">The sequence shown here is derived from an EMBL/GenBank/DDBJ whole genome shotgun (WGS) entry which is preliminary data.</text>
</comment>
<dbReference type="Proteomes" id="UP000179807">
    <property type="component" value="Unassembled WGS sequence"/>
</dbReference>
<dbReference type="RefSeq" id="XP_068370488.1">
    <property type="nucleotide sequence ID" value="XM_068513576.1"/>
</dbReference>
<protein>
    <submittedName>
        <fullName evidence="2">Uncharacterized protein</fullName>
    </submittedName>
</protein>
<reference evidence="2" key="1">
    <citation type="submission" date="2016-10" db="EMBL/GenBank/DDBJ databases">
        <authorList>
            <person name="Benchimol M."/>
            <person name="Almeida L.G."/>
            <person name="Vasconcelos A.T."/>
            <person name="Perreira-Neves A."/>
            <person name="Rosa I.A."/>
            <person name="Tasca T."/>
            <person name="Bogo M.R."/>
            <person name="de Souza W."/>
        </authorList>
    </citation>
    <scope>NUCLEOTIDE SEQUENCE [LARGE SCALE GENOMIC DNA]</scope>
    <source>
        <strain evidence="2">K</strain>
    </source>
</reference>
<evidence type="ECO:0000256" key="1">
    <source>
        <dbReference type="SAM" id="Phobius"/>
    </source>
</evidence>
<keyword evidence="3" id="KW-1185">Reference proteome</keyword>
<dbReference type="GeneID" id="94848280"/>
<feature type="transmembrane region" description="Helical" evidence="1">
    <location>
        <begin position="60"/>
        <end position="78"/>
    </location>
</feature>
<dbReference type="EMBL" id="MLAK01000012">
    <property type="protein sequence ID" value="OHT17352.1"/>
    <property type="molecule type" value="Genomic_DNA"/>
</dbReference>
<name>A0A1J4L2N5_9EUKA</name>
<evidence type="ECO:0000313" key="2">
    <source>
        <dbReference type="EMBL" id="OHT17352.1"/>
    </source>
</evidence>
<keyword evidence="1" id="KW-1133">Transmembrane helix</keyword>
<accession>A0A1J4L2N5</accession>
<organism evidence="2 3">
    <name type="scientific">Tritrichomonas foetus</name>
    <dbReference type="NCBI Taxonomy" id="1144522"/>
    <lineage>
        <taxon>Eukaryota</taxon>
        <taxon>Metamonada</taxon>
        <taxon>Parabasalia</taxon>
        <taxon>Tritrichomonadida</taxon>
        <taxon>Tritrichomonadidae</taxon>
        <taxon>Tritrichomonas</taxon>
    </lineage>
</organism>
<dbReference type="AlphaFoldDB" id="A0A1J4L2N5"/>
<keyword evidence="1" id="KW-0812">Transmembrane</keyword>
<gene>
    <name evidence="2" type="ORF">TRFO_41094</name>
</gene>
<proteinExistence type="predicted"/>
<sequence>MYILVRLGNIVPVGAMYLSLALMTDGSIDSYNKQYPIHSLMITSTGSGISMSSIAPFKTLILSAYPFFWIIFSAYSLIEDLSTA</sequence>
<dbReference type="VEuPathDB" id="TrichDB:TRFO_41094"/>
<keyword evidence="1" id="KW-0472">Membrane</keyword>
<evidence type="ECO:0000313" key="3">
    <source>
        <dbReference type="Proteomes" id="UP000179807"/>
    </source>
</evidence>